<evidence type="ECO:0000313" key="7">
    <source>
        <dbReference type="EMBL" id="KRT35765.1"/>
    </source>
</evidence>
<proteinExistence type="inferred from homology"/>
<feature type="transmembrane region" description="Helical" evidence="6">
    <location>
        <begin position="249"/>
        <end position="279"/>
    </location>
</feature>
<gene>
    <name evidence="7" type="ORF">HMPREF1705_03014</name>
</gene>
<feature type="transmembrane region" description="Helical" evidence="6">
    <location>
        <begin position="38"/>
        <end position="56"/>
    </location>
</feature>
<dbReference type="Pfam" id="PF01594">
    <property type="entry name" value="AI-2E_transport"/>
    <property type="match status" value="1"/>
</dbReference>
<dbReference type="EMBL" id="ACJX03000001">
    <property type="protein sequence ID" value="KRT35765.1"/>
    <property type="molecule type" value="Genomic_DNA"/>
</dbReference>
<feature type="transmembrane region" description="Helical" evidence="6">
    <location>
        <begin position="168"/>
        <end position="186"/>
    </location>
</feature>
<dbReference type="eggNOG" id="COG0628">
    <property type="taxonomic scope" value="Bacteria"/>
</dbReference>
<organism evidence="7 8">
    <name type="scientific">Acetomicrobium hydrogeniformans ATCC BAA-1850</name>
    <dbReference type="NCBI Taxonomy" id="592015"/>
    <lineage>
        <taxon>Bacteria</taxon>
        <taxon>Thermotogati</taxon>
        <taxon>Synergistota</taxon>
        <taxon>Synergistia</taxon>
        <taxon>Synergistales</taxon>
        <taxon>Acetomicrobiaceae</taxon>
        <taxon>Acetomicrobium</taxon>
    </lineage>
</organism>
<evidence type="ECO:0000256" key="4">
    <source>
        <dbReference type="ARBA" id="ARBA00022989"/>
    </source>
</evidence>
<feature type="transmembrane region" description="Helical" evidence="6">
    <location>
        <begin position="12"/>
        <end position="32"/>
    </location>
</feature>
<evidence type="ECO:0000256" key="1">
    <source>
        <dbReference type="ARBA" id="ARBA00004141"/>
    </source>
</evidence>
<dbReference type="RefSeq" id="WP_009201532.1">
    <property type="nucleotide sequence ID" value="NZ_ACJX03000001.1"/>
</dbReference>
<keyword evidence="8" id="KW-1185">Reference proteome</keyword>
<dbReference type="OrthoDB" id="5298283at2"/>
<evidence type="ECO:0000256" key="6">
    <source>
        <dbReference type="SAM" id="Phobius"/>
    </source>
</evidence>
<dbReference type="PANTHER" id="PTHR21716">
    <property type="entry name" value="TRANSMEMBRANE PROTEIN"/>
    <property type="match status" value="1"/>
</dbReference>
<dbReference type="PANTHER" id="PTHR21716:SF4">
    <property type="entry name" value="TRANSMEMBRANE PROTEIN 245"/>
    <property type="match status" value="1"/>
</dbReference>
<dbReference type="GO" id="GO:0016020">
    <property type="term" value="C:membrane"/>
    <property type="evidence" value="ECO:0007669"/>
    <property type="project" value="UniProtKB-SubCell"/>
</dbReference>
<feature type="transmembrane region" description="Helical" evidence="6">
    <location>
        <begin position="317"/>
        <end position="350"/>
    </location>
</feature>
<feature type="transmembrane region" description="Helical" evidence="6">
    <location>
        <begin position="68"/>
        <end position="93"/>
    </location>
</feature>
<keyword evidence="3 6" id="KW-0812">Transmembrane</keyword>
<accession>A0A0T5XDH6</accession>
<protein>
    <recommendedName>
        <fullName evidence="9">AI-2E family transporter</fullName>
    </recommendedName>
</protein>
<feature type="transmembrane region" description="Helical" evidence="6">
    <location>
        <begin position="220"/>
        <end position="243"/>
    </location>
</feature>
<comment type="subcellular location">
    <subcellularLocation>
        <location evidence="1">Membrane</location>
        <topology evidence="1">Multi-pass membrane protein</topology>
    </subcellularLocation>
</comment>
<sequence>MNGSFANRSPQGGYLPFLIVFALLALLGISITEPIVRPLMWSVILSFFSHPLNKLLYVKVFRGKRRNLAALITAGCVVLLICVPMGFIGISLAREALRFISSLSDNLESIQETFAGAWASLVNRLPDYVIQYFGIKGDPSFLRDLTHRAVNYVISSLGDFSRGLLGNAFKMVYQLFVISVSTFYLLRDGHVVIEYLDDILPLPKEERASLFTSATRMMKAVVIGTTVTAGIQACLGVAGWFFLGLPAPLLAGVLLFICAMIPFIGTPFVLIPAAVYLFLMGNVKESIILAGWALLVVSTIDNLIRPLFISEGSRVHFLLVFLGVVGGIHVWGFLGIFLGPIVLSLFIFFLDCYRRIWSTKREYE</sequence>
<evidence type="ECO:0000256" key="5">
    <source>
        <dbReference type="ARBA" id="ARBA00023136"/>
    </source>
</evidence>
<evidence type="ECO:0008006" key="9">
    <source>
        <dbReference type="Google" id="ProtNLM"/>
    </source>
</evidence>
<keyword evidence="5 6" id="KW-0472">Membrane</keyword>
<dbReference type="AlphaFoldDB" id="A0A0T5XDH6"/>
<name>A0A0T5XDH6_9BACT</name>
<dbReference type="STRING" id="592015.HMPREF1705_03014"/>
<comment type="similarity">
    <text evidence="2">Belongs to the autoinducer-2 exporter (AI-2E) (TC 2.A.86) family.</text>
</comment>
<dbReference type="Proteomes" id="UP000005273">
    <property type="component" value="Unassembled WGS sequence"/>
</dbReference>
<dbReference type="InterPro" id="IPR002549">
    <property type="entry name" value="AI-2E-like"/>
</dbReference>
<evidence type="ECO:0000313" key="8">
    <source>
        <dbReference type="Proteomes" id="UP000005273"/>
    </source>
</evidence>
<reference evidence="8" key="1">
    <citation type="submission" date="2012-09" db="EMBL/GenBank/DDBJ databases">
        <authorList>
            <person name="Weinstock G."/>
            <person name="Sodergren E."/>
            <person name="Clifton S."/>
            <person name="Fulton L."/>
            <person name="Fulton B."/>
            <person name="Courtney L."/>
            <person name="Fronick C."/>
            <person name="Harrison M."/>
            <person name="Strong C."/>
            <person name="Farmer C."/>
            <person name="Delehaunty K."/>
            <person name="Markovic C."/>
            <person name="Hall O."/>
            <person name="Minx P."/>
            <person name="Tomlinson C."/>
            <person name="Mitreva M."/>
            <person name="Nelson J."/>
            <person name="Hou S."/>
            <person name="Wollam A."/>
            <person name="Pepin K.H."/>
            <person name="Johnson M."/>
            <person name="Bhonagiri V."/>
            <person name="Nash W.E."/>
            <person name="Suruliraj S."/>
            <person name="Warren W."/>
            <person name="Chinwalla A."/>
            <person name="Mardis E.R."/>
            <person name="Wilson R.K."/>
        </authorList>
    </citation>
    <scope>NUCLEOTIDE SEQUENCE [LARGE SCALE GENOMIC DNA]</scope>
    <source>
        <strain evidence="8">OS1</strain>
    </source>
</reference>
<keyword evidence="4 6" id="KW-1133">Transmembrane helix</keyword>
<evidence type="ECO:0000256" key="2">
    <source>
        <dbReference type="ARBA" id="ARBA00009773"/>
    </source>
</evidence>
<evidence type="ECO:0000256" key="3">
    <source>
        <dbReference type="ARBA" id="ARBA00022692"/>
    </source>
</evidence>
<comment type="caution">
    <text evidence="7">The sequence shown here is derived from an EMBL/GenBank/DDBJ whole genome shotgun (WGS) entry which is preliminary data.</text>
</comment>
<feature type="transmembrane region" description="Helical" evidence="6">
    <location>
        <begin position="286"/>
        <end position="305"/>
    </location>
</feature>